<proteinExistence type="predicted"/>
<evidence type="ECO:0000313" key="2">
    <source>
        <dbReference type="Proteomes" id="UP000494261"/>
    </source>
</evidence>
<dbReference type="EMBL" id="CABVQC010000028">
    <property type="protein sequence ID" value="VWB88061.1"/>
    <property type="molecule type" value="Genomic_DNA"/>
</dbReference>
<accession>A0A6P2NAX4</accession>
<dbReference type="AlphaFoldDB" id="A0A6P2NAX4"/>
<dbReference type="RefSeq" id="WP_175023798.1">
    <property type="nucleotide sequence ID" value="NZ_CABVQC010000028.1"/>
</dbReference>
<gene>
    <name evidence="1" type="ORF">BLA13014_04076</name>
</gene>
<reference evidence="1 2" key="1">
    <citation type="submission" date="2019-09" db="EMBL/GenBank/DDBJ databases">
        <authorList>
            <person name="Depoorter E."/>
        </authorList>
    </citation>
    <scope>NUCLEOTIDE SEQUENCE [LARGE SCALE GENOMIC DNA]</scope>
    <source>
        <strain evidence="1">LMG 13014</strain>
    </source>
</reference>
<name>A0A6P2NAX4_9BURK</name>
<evidence type="ECO:0000313" key="1">
    <source>
        <dbReference type="EMBL" id="VWB88061.1"/>
    </source>
</evidence>
<sequence>MPSTLLLDQTVWDLCADTSGNIAMAAEPYAIAQDVASAERTFRGECWFDTTVGVPYWSDILGKRPPLPLVKKDFVNEAKRVQNVVSAQCFITGIKDRKLTGQVQVATTAGVLPVNF</sequence>
<dbReference type="Proteomes" id="UP000494261">
    <property type="component" value="Unassembled WGS sequence"/>
</dbReference>
<protein>
    <submittedName>
        <fullName evidence="1">Uncharacterized protein</fullName>
    </submittedName>
</protein>
<organism evidence="1 2">
    <name type="scientific">Burkholderia aenigmatica</name>
    <dbReference type="NCBI Taxonomy" id="2015348"/>
    <lineage>
        <taxon>Bacteria</taxon>
        <taxon>Pseudomonadati</taxon>
        <taxon>Pseudomonadota</taxon>
        <taxon>Betaproteobacteria</taxon>
        <taxon>Burkholderiales</taxon>
        <taxon>Burkholderiaceae</taxon>
        <taxon>Burkholderia</taxon>
        <taxon>Burkholderia cepacia complex</taxon>
    </lineage>
</organism>